<evidence type="ECO:0000256" key="6">
    <source>
        <dbReference type="ARBA" id="ARBA00023069"/>
    </source>
</evidence>
<name>A0AAW1P8Q7_9CHLO</name>
<feature type="region of interest" description="Disordered" evidence="12">
    <location>
        <begin position="1408"/>
        <end position="1439"/>
    </location>
</feature>
<dbReference type="InterPro" id="IPR057776">
    <property type="entry name" value="UTP23_sensor"/>
</dbReference>
<dbReference type="SUPFAM" id="SSF50978">
    <property type="entry name" value="WD40 repeat-like"/>
    <property type="match status" value="1"/>
</dbReference>
<keyword evidence="3 11" id="KW-0853">WD repeat</keyword>
<gene>
    <name evidence="19" type="ORF">WJX72_011599</name>
</gene>
<evidence type="ECO:0000256" key="8">
    <source>
        <dbReference type="ARBA" id="ARBA00023273"/>
    </source>
</evidence>
<dbReference type="PROSITE" id="PS50082">
    <property type="entry name" value="WD_REPEATS_2"/>
    <property type="match status" value="1"/>
</dbReference>
<dbReference type="Pfam" id="PF25768">
    <property type="entry name" value="TPR_IFT121"/>
    <property type="match status" value="1"/>
</dbReference>
<keyword evidence="6" id="KW-0969">Cilium</keyword>
<feature type="domain" description="IFT80/172/WDR35 TPR" evidence="14">
    <location>
        <begin position="899"/>
        <end position="981"/>
    </location>
</feature>
<evidence type="ECO:0000259" key="15">
    <source>
        <dbReference type="Pfam" id="PF23390"/>
    </source>
</evidence>
<dbReference type="SUPFAM" id="SSF88723">
    <property type="entry name" value="PIN domain-like"/>
    <property type="match status" value="1"/>
</dbReference>
<dbReference type="GO" id="GO:0097730">
    <property type="term" value="C:non-motile cilium"/>
    <property type="evidence" value="ECO:0007669"/>
    <property type="project" value="TreeGrafter"/>
</dbReference>
<feature type="domain" description="IFT121-like zinc finger" evidence="13">
    <location>
        <begin position="1360"/>
        <end position="1402"/>
    </location>
</feature>
<dbReference type="Gene3D" id="1.25.40.470">
    <property type="match status" value="1"/>
</dbReference>
<organism evidence="19 20">
    <name type="scientific">[Myrmecia] bisecta</name>
    <dbReference type="NCBI Taxonomy" id="41462"/>
    <lineage>
        <taxon>Eukaryota</taxon>
        <taxon>Viridiplantae</taxon>
        <taxon>Chlorophyta</taxon>
        <taxon>core chlorophytes</taxon>
        <taxon>Trebouxiophyceae</taxon>
        <taxon>Trebouxiales</taxon>
        <taxon>Trebouxiaceae</taxon>
        <taxon>Myrmecia</taxon>
    </lineage>
</organism>
<dbReference type="InterPro" id="IPR029060">
    <property type="entry name" value="PIN-like_dom_sf"/>
</dbReference>
<dbReference type="Proteomes" id="UP001489004">
    <property type="component" value="Unassembled WGS sequence"/>
</dbReference>
<accession>A0AAW1P8Q7</accession>
<keyword evidence="20" id="KW-1185">Reference proteome</keyword>
<dbReference type="InterPro" id="IPR006984">
    <property type="entry name" value="Fcf1/UTP23"/>
</dbReference>
<comment type="similarity">
    <text evidence="10">Belongs to the UTP23/FCF1 family. UTP23 subfamily.</text>
</comment>
<feature type="domain" description="IFT121-like TPR repeats" evidence="18">
    <location>
        <begin position="1233"/>
        <end position="1332"/>
    </location>
</feature>
<evidence type="ECO:0000256" key="7">
    <source>
        <dbReference type="ARBA" id="ARBA00023212"/>
    </source>
</evidence>
<feature type="compositionally biased region" description="Basic and acidic residues" evidence="12">
    <location>
        <begin position="1334"/>
        <end position="1344"/>
    </location>
</feature>
<feature type="domain" description="IFT121 second beta-propeller" evidence="15">
    <location>
        <begin position="554"/>
        <end position="868"/>
    </location>
</feature>
<dbReference type="Gene3D" id="3.40.50.1010">
    <property type="entry name" value="5'-nuclease"/>
    <property type="match status" value="1"/>
</dbReference>
<evidence type="ECO:0000256" key="11">
    <source>
        <dbReference type="PROSITE-ProRule" id="PRU00221"/>
    </source>
</evidence>
<dbReference type="InterPro" id="IPR036322">
    <property type="entry name" value="WD40_repeat_dom_sf"/>
</dbReference>
<reference evidence="19 20" key="1">
    <citation type="journal article" date="2024" name="Nat. Commun.">
        <title>Phylogenomics reveals the evolutionary origins of lichenization in chlorophyte algae.</title>
        <authorList>
            <person name="Puginier C."/>
            <person name="Libourel C."/>
            <person name="Otte J."/>
            <person name="Skaloud P."/>
            <person name="Haon M."/>
            <person name="Grisel S."/>
            <person name="Petersen M."/>
            <person name="Berrin J.G."/>
            <person name="Delaux P.M."/>
            <person name="Dal Grande F."/>
            <person name="Keller J."/>
        </authorList>
    </citation>
    <scope>NUCLEOTIDE SEQUENCE [LARGE SCALE GENOMIC DNA]</scope>
    <source>
        <strain evidence="19 20">SAG 2043</strain>
    </source>
</reference>
<dbReference type="Pfam" id="PF25170">
    <property type="entry name" value="TPR_WDR35"/>
    <property type="match status" value="1"/>
</dbReference>
<evidence type="ECO:0000313" key="20">
    <source>
        <dbReference type="Proteomes" id="UP001489004"/>
    </source>
</evidence>
<dbReference type="GO" id="GO:0032040">
    <property type="term" value="C:small-subunit processome"/>
    <property type="evidence" value="ECO:0007669"/>
    <property type="project" value="InterPro"/>
</dbReference>
<dbReference type="InterPro" id="IPR015943">
    <property type="entry name" value="WD40/YVTN_repeat-like_dom_sf"/>
</dbReference>
<evidence type="ECO:0000259" key="16">
    <source>
        <dbReference type="Pfam" id="PF24779"/>
    </source>
</evidence>
<dbReference type="Pfam" id="PF23387">
    <property type="entry name" value="TPR_IFT80_172"/>
    <property type="match status" value="1"/>
</dbReference>
<feature type="repeat" description="WD" evidence="11">
    <location>
        <begin position="286"/>
        <end position="317"/>
    </location>
</feature>
<evidence type="ECO:0000256" key="2">
    <source>
        <dbReference type="ARBA" id="ARBA00022490"/>
    </source>
</evidence>
<keyword evidence="5" id="KW-0970">Cilium biogenesis/degradation</keyword>
<dbReference type="GO" id="GO:0030991">
    <property type="term" value="C:intraciliary transport particle A"/>
    <property type="evidence" value="ECO:0007669"/>
    <property type="project" value="TreeGrafter"/>
</dbReference>
<dbReference type="PANTHER" id="PTHR12764">
    <property type="entry name" value="WD REPEAT DOMAIN-RELATED"/>
    <property type="match status" value="1"/>
</dbReference>
<dbReference type="CDD" id="cd08553">
    <property type="entry name" value="PIN_Fcf1-like"/>
    <property type="match status" value="1"/>
</dbReference>
<dbReference type="InterPro" id="IPR056159">
    <property type="entry name" value="Beta-prop_IFT121_TULP_N"/>
</dbReference>
<dbReference type="Pfam" id="PF23145">
    <property type="entry name" value="Zf_2nd_IFT121"/>
    <property type="match status" value="1"/>
</dbReference>
<evidence type="ECO:0000259" key="18">
    <source>
        <dbReference type="Pfam" id="PF25768"/>
    </source>
</evidence>
<keyword evidence="4" id="KW-0677">Repeat</keyword>
<dbReference type="EMBL" id="JALJOR010000018">
    <property type="protein sequence ID" value="KAK9804413.1"/>
    <property type="molecule type" value="Genomic_DNA"/>
</dbReference>
<dbReference type="InterPro" id="IPR057361">
    <property type="entry name" value="TPR_WDR35"/>
</dbReference>
<evidence type="ECO:0000256" key="10">
    <source>
        <dbReference type="ARBA" id="ARBA00038503"/>
    </source>
</evidence>
<dbReference type="Gene3D" id="2.130.10.10">
    <property type="entry name" value="YVTN repeat-like/Quinoprotein amine dehydrogenase"/>
    <property type="match status" value="2"/>
</dbReference>
<evidence type="ECO:0000256" key="1">
    <source>
        <dbReference type="ARBA" id="ARBA00004120"/>
    </source>
</evidence>
<evidence type="ECO:0000259" key="14">
    <source>
        <dbReference type="Pfam" id="PF23387"/>
    </source>
</evidence>
<dbReference type="Pfam" id="PF24779">
    <property type="entry name" value="UTP23_sensor"/>
    <property type="match status" value="1"/>
</dbReference>
<dbReference type="InterPro" id="IPR056157">
    <property type="entry name" value="TPR_IFT80_172_dom"/>
</dbReference>
<evidence type="ECO:0000313" key="19">
    <source>
        <dbReference type="EMBL" id="KAK9804413.1"/>
    </source>
</evidence>
<dbReference type="Pfam" id="PF24797">
    <property type="entry name" value="Beta-prop_WDR35_TULP_N"/>
    <property type="match status" value="1"/>
</dbReference>
<protein>
    <submittedName>
        <fullName evidence="19">Uncharacterized protein</fullName>
    </submittedName>
</protein>
<evidence type="ECO:0000259" key="17">
    <source>
        <dbReference type="Pfam" id="PF24797"/>
    </source>
</evidence>
<proteinExistence type="inferred from homology"/>
<dbReference type="InterPro" id="IPR039857">
    <property type="entry name" value="Ift122/121"/>
</dbReference>
<dbReference type="SUPFAM" id="SSF82171">
    <property type="entry name" value="DPP6 N-terminal domain-like"/>
    <property type="match status" value="1"/>
</dbReference>
<dbReference type="InterPro" id="IPR001680">
    <property type="entry name" value="WD40_rpt"/>
</dbReference>
<evidence type="ECO:0000256" key="5">
    <source>
        <dbReference type="ARBA" id="ARBA00022794"/>
    </source>
</evidence>
<keyword evidence="8" id="KW-0966">Cell projection</keyword>
<feature type="domain" description="IFT121/TULP4 N-terminal" evidence="17">
    <location>
        <begin position="219"/>
        <end position="549"/>
    </location>
</feature>
<feature type="region of interest" description="Disordered" evidence="12">
    <location>
        <begin position="186"/>
        <end position="209"/>
    </location>
</feature>
<dbReference type="InterPro" id="IPR057979">
    <property type="entry name" value="TPR_IFT121"/>
</dbReference>
<dbReference type="GO" id="GO:0035721">
    <property type="term" value="P:intraciliary retrograde transport"/>
    <property type="evidence" value="ECO:0007669"/>
    <property type="project" value="TreeGrafter"/>
</dbReference>
<evidence type="ECO:0000256" key="9">
    <source>
        <dbReference type="ARBA" id="ARBA00037300"/>
    </source>
</evidence>
<dbReference type="InterPro" id="IPR056170">
    <property type="entry name" value="Znf_IFT121-like"/>
</dbReference>
<evidence type="ECO:0000259" key="13">
    <source>
        <dbReference type="Pfam" id="PF23145"/>
    </source>
</evidence>
<dbReference type="FunFam" id="1.25.40.470:FF:000004">
    <property type="entry name" value="WD repeat-containing protein 35"/>
    <property type="match status" value="1"/>
</dbReference>
<dbReference type="GO" id="GO:1905515">
    <property type="term" value="P:non-motile cilium assembly"/>
    <property type="evidence" value="ECO:0007669"/>
    <property type="project" value="TreeGrafter"/>
</dbReference>
<comment type="subcellular location">
    <subcellularLocation>
        <location evidence="1">Cytoplasm</location>
        <location evidence="1">Cytoskeleton</location>
        <location evidence="1">Cilium basal body</location>
    </subcellularLocation>
</comment>
<dbReference type="PANTHER" id="PTHR12764:SF5">
    <property type="entry name" value="LD29485P"/>
    <property type="match status" value="1"/>
</dbReference>
<dbReference type="InterPro" id="IPR056158">
    <property type="entry name" value="Beta-prop_IFT121_2nd"/>
</dbReference>
<dbReference type="Pfam" id="PF04900">
    <property type="entry name" value="Fcf1"/>
    <property type="match status" value="1"/>
</dbReference>
<sequence>MRRKKHKHTRRAVLFYKINHGFRPPYRVLLDSNFMHAVMLAKIGDPAEILSKLLGAPVKVSTTKCVLHELHSMGEEFADTLRACRKIPKLTCAHDGEPVAAADCIASLIGVSNAEHFFVATQDRRLRSALSSNSGGGPSLFVSVNGLHLEEPSQAQHKQAKQAEQEHMAVKDHERSAPALQALAASSATRQERSIFRRKGAKGPNPLSRPNLTATSCEMFVYLSKKIAIPNSIKLRCLGWNGNQGWIACGGEGGLLKVLQLDGAGQVKEGGEGAAGVGNLSMNQSLEGHKEAVVVLAWNDAHGKLTSSDQSGLIIVWILHKGMWFEEMINNRNKSVVRDMRWTADGQKICIVYEDGAIIVGGVDGNRLWGKELELQLALVEWAPDSRRLLFATTSGECHVYDGSGNAITRMQLACMEGYAGASQIVGLDWYSGLEGYCEPGCPSLAICMANGRLQLMRSDTDDACIVIDSGMRATGCKWCHNGAVLAVSGSSSTEAGHDVSLVQFFAYNGQHLRMLRVPGSGITSMAWEAGSLRLALSVDSHIYFATVRPNYMWAYFADTLVYAYSKPDRPEHCVVFWDLKTSERHAKYVKRLVSIKAAGNYCVLATREEAGQAVFILCNAIGSPVDNRYLELEPTHLAMSPTFVVSASASAVYMWQYSTDGRKLTTEMKGDARKGSDERERVLRIDDTSASPDTSLFSWKASSASAAPTNDPIAAVCTSDAWLLVGRQSGTLHRYTLPGLTLAGKHQLRCEPERLALNCDASRMAIVDTAGGLSFYDFSPAGAAGGEHLAFERKDVWDVVWSSDDPALFAMMEKARMYIFRGLDPEEPVQSSACLCRFHDLEVTAVNMDDVMSSPDGPEPTAVLQFEVRSLRDARKLLETVNLSDASQYIEENAHPRLWRALAEHALSTRNFQAADKAFVRCQDYQGIQFVKHLQRLDSEAKQAAEIAIYFKRFDEAEGLYHGMDRPDLAIDMRMRLGDWFTVEKLVRARGGDDARLALAWNKIGDYYAERHKWQKAITYYSQAANSEALLEALYHVEDYGGLERLMRGLPDGSPLLANLGDKFQSVGLCEQGVEAFRKAGDVKRGVDCCVLLNQWDQAVALAERHHFPQIEALLMQYANNLLEKKEVIGAVQLYQKANHHTEAAQLLVQLAEAAAATKVQPLRTKQLYVLAALEVERFRKRMLDAGDSAAGATGTASSPTSITHTTTAAQTLAGLMTLEAASMGTDTKALDSAWHAAEAYHFWMLAHRQLYANNMDGAMRTALHLRRYEALLGERQVACLLALAAFYNQFFAQCSKAFMKLESLAAAPEAQRRQFADLAMSIFLKNPPNDPRSIKETREKGSGKWRTTATPPAPKDEVCVASGKIVREVQGAVRCKACKHYSIQAELKGLTICALCHTPLVMPAQPASPLSSSLSRQLSQQSSVLSKQSSLRSIAAR</sequence>
<evidence type="ECO:0000256" key="4">
    <source>
        <dbReference type="ARBA" id="ARBA00022737"/>
    </source>
</evidence>
<dbReference type="Pfam" id="PF23390">
    <property type="entry name" value="Beta-prop_WDR35_2nd"/>
    <property type="match status" value="1"/>
</dbReference>
<dbReference type="GO" id="GO:0061512">
    <property type="term" value="P:protein localization to cilium"/>
    <property type="evidence" value="ECO:0007669"/>
    <property type="project" value="TreeGrafter"/>
</dbReference>
<comment type="caution">
    <text evidence="19">The sequence shown here is derived from an EMBL/GenBank/DDBJ whole genome shotgun (WGS) entry which is preliminary data.</text>
</comment>
<keyword evidence="7" id="KW-0206">Cytoskeleton</keyword>
<feature type="region of interest" description="Disordered" evidence="12">
    <location>
        <begin position="1329"/>
        <end position="1352"/>
    </location>
</feature>
<feature type="domain" description="UTP23 sensor motif region" evidence="16">
    <location>
        <begin position="197"/>
        <end position="208"/>
    </location>
</feature>
<keyword evidence="2" id="KW-0963">Cytoplasm</keyword>
<evidence type="ECO:0000256" key="3">
    <source>
        <dbReference type="ARBA" id="ARBA00022574"/>
    </source>
</evidence>
<comment type="function">
    <text evidence="9">Involved in rRNA-processing and ribosome biogenesis.</text>
</comment>
<evidence type="ECO:0000256" key="12">
    <source>
        <dbReference type="SAM" id="MobiDB-lite"/>
    </source>
</evidence>